<dbReference type="SUPFAM" id="SSF88946">
    <property type="entry name" value="Sigma2 domain of RNA polymerase sigma factors"/>
    <property type="match status" value="1"/>
</dbReference>
<evidence type="ECO:0000256" key="3">
    <source>
        <dbReference type="ARBA" id="ARBA00023082"/>
    </source>
</evidence>
<evidence type="ECO:0000256" key="1">
    <source>
        <dbReference type="ARBA" id="ARBA00010641"/>
    </source>
</evidence>
<keyword evidence="5" id="KW-0804">Transcription</keyword>
<name>A0A921INI7_9ACTN</name>
<reference evidence="8" key="2">
    <citation type="submission" date="2021-09" db="EMBL/GenBank/DDBJ databases">
        <authorList>
            <person name="Gilroy R."/>
        </authorList>
    </citation>
    <scope>NUCLEOTIDE SEQUENCE</scope>
    <source>
        <strain evidence="8">ChiGjej2B2-7701</strain>
    </source>
</reference>
<dbReference type="CDD" id="cd06171">
    <property type="entry name" value="Sigma70_r4"/>
    <property type="match status" value="1"/>
</dbReference>
<keyword evidence="4" id="KW-0238">DNA-binding</keyword>
<reference evidence="8" key="1">
    <citation type="journal article" date="2021" name="PeerJ">
        <title>Extensive microbial diversity within the chicken gut microbiome revealed by metagenomics and culture.</title>
        <authorList>
            <person name="Gilroy R."/>
            <person name="Ravi A."/>
            <person name="Getino M."/>
            <person name="Pursley I."/>
            <person name="Horton D.L."/>
            <person name="Alikhan N.F."/>
            <person name="Baker D."/>
            <person name="Gharbi K."/>
            <person name="Hall N."/>
            <person name="Watson M."/>
            <person name="Adriaenssens E.M."/>
            <person name="Foster-Nyarko E."/>
            <person name="Jarju S."/>
            <person name="Secka A."/>
            <person name="Antonio M."/>
            <person name="Oren A."/>
            <person name="Chaudhuri R.R."/>
            <person name="La Ragione R."/>
            <person name="Hildebrand F."/>
            <person name="Pallen M.J."/>
        </authorList>
    </citation>
    <scope>NUCLEOTIDE SEQUENCE</scope>
    <source>
        <strain evidence="8">ChiGjej2B2-7701</strain>
    </source>
</reference>
<dbReference type="Gene3D" id="1.10.1740.10">
    <property type="match status" value="1"/>
</dbReference>
<dbReference type="PANTHER" id="PTHR43133:SF8">
    <property type="entry name" value="RNA POLYMERASE SIGMA FACTOR HI_1459-RELATED"/>
    <property type="match status" value="1"/>
</dbReference>
<comment type="caution">
    <text evidence="8">The sequence shown here is derived from an EMBL/GenBank/DDBJ whole genome shotgun (WGS) entry which is preliminary data.</text>
</comment>
<dbReference type="Pfam" id="PF04542">
    <property type="entry name" value="Sigma70_r2"/>
    <property type="match status" value="1"/>
</dbReference>
<dbReference type="InterPro" id="IPR013325">
    <property type="entry name" value="RNA_pol_sigma_r2"/>
</dbReference>
<evidence type="ECO:0000256" key="4">
    <source>
        <dbReference type="ARBA" id="ARBA00023125"/>
    </source>
</evidence>
<dbReference type="InterPro" id="IPR039425">
    <property type="entry name" value="RNA_pol_sigma-70-like"/>
</dbReference>
<evidence type="ECO:0000256" key="2">
    <source>
        <dbReference type="ARBA" id="ARBA00023015"/>
    </source>
</evidence>
<accession>A0A921INI7</accession>
<evidence type="ECO:0000259" key="7">
    <source>
        <dbReference type="Pfam" id="PF08281"/>
    </source>
</evidence>
<dbReference type="GO" id="GO:0016987">
    <property type="term" value="F:sigma factor activity"/>
    <property type="evidence" value="ECO:0007669"/>
    <property type="project" value="UniProtKB-KW"/>
</dbReference>
<dbReference type="AlphaFoldDB" id="A0A921INI7"/>
<evidence type="ECO:0000313" key="9">
    <source>
        <dbReference type="Proteomes" id="UP000746751"/>
    </source>
</evidence>
<dbReference type="InterPro" id="IPR013249">
    <property type="entry name" value="RNA_pol_sigma70_r4_t2"/>
</dbReference>
<comment type="similarity">
    <text evidence="1">Belongs to the sigma-70 factor family. ECF subfamily.</text>
</comment>
<dbReference type="InterPro" id="IPR013324">
    <property type="entry name" value="RNA_pol_sigma_r3/r4-like"/>
</dbReference>
<sequence length="189" mass="21603">MTAQQHDEAFVNEALRAFGGQVYRTALACTRSPADAQDVVQDTFIALLEHSRPFHDREHLRAWLLRVAINRCRELHRSAWRSRVDRFDDACAQGIPATAPTDPSEDLAALERHPVWAALEQLPEPFRIVIHLRYVEELSCDDIAKALGIPAITVRTRLYRARKRLRTLLETGEHPAKTRLRARKESTHG</sequence>
<gene>
    <name evidence="8" type="ORF">K8U80_00460</name>
</gene>
<dbReference type="InterPro" id="IPR014284">
    <property type="entry name" value="RNA_pol_sigma-70_dom"/>
</dbReference>
<dbReference type="PANTHER" id="PTHR43133">
    <property type="entry name" value="RNA POLYMERASE ECF-TYPE SIGMA FACTO"/>
    <property type="match status" value="1"/>
</dbReference>
<dbReference type="NCBIfam" id="TIGR02937">
    <property type="entry name" value="sigma70-ECF"/>
    <property type="match status" value="1"/>
</dbReference>
<dbReference type="EMBL" id="DYVF01000003">
    <property type="protein sequence ID" value="HJG29853.1"/>
    <property type="molecule type" value="Genomic_DNA"/>
</dbReference>
<protein>
    <submittedName>
        <fullName evidence="8">Sigma-70 family RNA polymerase sigma factor</fullName>
    </submittedName>
</protein>
<dbReference type="InterPro" id="IPR007627">
    <property type="entry name" value="RNA_pol_sigma70_r2"/>
</dbReference>
<evidence type="ECO:0000259" key="6">
    <source>
        <dbReference type="Pfam" id="PF04542"/>
    </source>
</evidence>
<dbReference type="SUPFAM" id="SSF88659">
    <property type="entry name" value="Sigma3 and sigma4 domains of RNA polymerase sigma factors"/>
    <property type="match status" value="1"/>
</dbReference>
<dbReference type="InterPro" id="IPR036388">
    <property type="entry name" value="WH-like_DNA-bd_sf"/>
</dbReference>
<proteinExistence type="inferred from homology"/>
<feature type="domain" description="RNA polymerase sigma factor 70 region 4 type 2" evidence="7">
    <location>
        <begin position="115"/>
        <end position="165"/>
    </location>
</feature>
<keyword evidence="3" id="KW-0731">Sigma factor</keyword>
<dbReference type="GO" id="GO:0006352">
    <property type="term" value="P:DNA-templated transcription initiation"/>
    <property type="evidence" value="ECO:0007669"/>
    <property type="project" value="InterPro"/>
</dbReference>
<organism evidence="8 9">
    <name type="scientific">Collinsella ihumii</name>
    <dbReference type="NCBI Taxonomy" id="1720204"/>
    <lineage>
        <taxon>Bacteria</taxon>
        <taxon>Bacillati</taxon>
        <taxon>Actinomycetota</taxon>
        <taxon>Coriobacteriia</taxon>
        <taxon>Coriobacteriales</taxon>
        <taxon>Coriobacteriaceae</taxon>
        <taxon>Collinsella</taxon>
    </lineage>
</organism>
<dbReference type="GO" id="GO:0003677">
    <property type="term" value="F:DNA binding"/>
    <property type="evidence" value="ECO:0007669"/>
    <property type="project" value="UniProtKB-KW"/>
</dbReference>
<dbReference type="Proteomes" id="UP000746751">
    <property type="component" value="Unassembled WGS sequence"/>
</dbReference>
<dbReference type="Pfam" id="PF08281">
    <property type="entry name" value="Sigma70_r4_2"/>
    <property type="match status" value="1"/>
</dbReference>
<evidence type="ECO:0000313" key="8">
    <source>
        <dbReference type="EMBL" id="HJG29853.1"/>
    </source>
</evidence>
<keyword evidence="2" id="KW-0805">Transcription regulation</keyword>
<feature type="domain" description="RNA polymerase sigma-70 region 2" evidence="6">
    <location>
        <begin position="16"/>
        <end position="81"/>
    </location>
</feature>
<dbReference type="Gene3D" id="1.10.10.10">
    <property type="entry name" value="Winged helix-like DNA-binding domain superfamily/Winged helix DNA-binding domain"/>
    <property type="match status" value="1"/>
</dbReference>
<evidence type="ECO:0000256" key="5">
    <source>
        <dbReference type="ARBA" id="ARBA00023163"/>
    </source>
</evidence>